<reference evidence="3" key="1">
    <citation type="submission" date="2020-06" db="EMBL/GenBank/DDBJ databases">
        <authorList>
            <consortium name="Wellcome Sanger Institute Data Sharing"/>
        </authorList>
    </citation>
    <scope>NUCLEOTIDE SEQUENCE [LARGE SCALE GENOMIC DNA]</scope>
</reference>
<dbReference type="RefSeq" id="XP_028312178.1">
    <property type="nucleotide sequence ID" value="XM_028456377.1"/>
</dbReference>
<dbReference type="PANTHER" id="PTHR28616">
    <property type="entry name" value="COILED-COIL DOMAIN-CONTAINING PROTEIN 125"/>
    <property type="match status" value="1"/>
</dbReference>
<sequence length="465" mass="52206">MQEDGEVRLPDDDMVDGDLGDGMMKEACARRRIHQSFCLSENLLLRTQLLTGDLLGIPGLKTSHTHQVPGRNIPHLSSITEMSKEDLTVRLQEAAEVIDLLCCELDVTYRYLEGKYEALKILQGKAILEKATIHTKSLLQKSEDKAKALEKEVNSLQWELSFLQLQMKTSEQSWEQKHSRMLSENKALTESLEETESELQQLRAQNAALRREYLELLSLLSVRDQVLYQKTKPPYSPESDAHVLELAVLGACQCLGVNEVCPCSRNAAASRKQVVLLHQELDAQHSRREEALMVADAFRIAFEQQLKKRSEHLLLLAETSVYKAEGGSRSPLISVRQKLRSLLPSSVDVKRPEELLETLYKLMDLGIAASWEKYQRSLHFHLQRVWCLPGGAHTGIFPIAGGVNRLTRLLRLCTGECAPCGASARLLSRYGDNALNEAMQRAGAQSSGLPRHEHKHSTSACLQNN</sequence>
<proteinExistence type="predicted"/>
<dbReference type="GeneID" id="114469156"/>
<dbReference type="GO" id="GO:0035024">
    <property type="term" value="P:negative regulation of Rho protein signal transduction"/>
    <property type="evidence" value="ECO:0007669"/>
    <property type="project" value="TreeGrafter"/>
</dbReference>
<organism evidence="3 4">
    <name type="scientific">Gouania willdenowi</name>
    <name type="common">Blunt-snouted clingfish</name>
    <name type="synonym">Lepadogaster willdenowi</name>
    <dbReference type="NCBI Taxonomy" id="441366"/>
    <lineage>
        <taxon>Eukaryota</taxon>
        <taxon>Metazoa</taxon>
        <taxon>Chordata</taxon>
        <taxon>Craniata</taxon>
        <taxon>Vertebrata</taxon>
        <taxon>Euteleostomi</taxon>
        <taxon>Actinopterygii</taxon>
        <taxon>Neopterygii</taxon>
        <taxon>Teleostei</taxon>
        <taxon>Neoteleostei</taxon>
        <taxon>Acanthomorphata</taxon>
        <taxon>Ovalentaria</taxon>
        <taxon>Blenniimorphae</taxon>
        <taxon>Blenniiformes</taxon>
        <taxon>Gobiesocoidei</taxon>
        <taxon>Gobiesocidae</taxon>
        <taxon>Gobiesocinae</taxon>
        <taxon>Gouania</taxon>
    </lineage>
</organism>
<evidence type="ECO:0000313" key="4">
    <source>
        <dbReference type="Proteomes" id="UP000694680"/>
    </source>
</evidence>
<name>A0A8C5EPB0_GOUWI</name>
<keyword evidence="4" id="KW-1185">Reference proteome</keyword>
<dbReference type="GO" id="GO:2000146">
    <property type="term" value="P:negative regulation of cell motility"/>
    <property type="evidence" value="ECO:0007669"/>
    <property type="project" value="TreeGrafter"/>
</dbReference>
<feature type="region of interest" description="Disordered" evidence="2">
    <location>
        <begin position="441"/>
        <end position="465"/>
    </location>
</feature>
<reference evidence="3" key="3">
    <citation type="submission" date="2025-09" db="UniProtKB">
        <authorList>
            <consortium name="Ensembl"/>
        </authorList>
    </citation>
    <scope>IDENTIFICATION</scope>
</reference>
<dbReference type="OrthoDB" id="9939852at2759"/>
<dbReference type="Ensembl" id="ENSGWIT00000026306.1">
    <property type="protein sequence ID" value="ENSGWIP00000024028.1"/>
    <property type="gene ID" value="ENSGWIG00000012786.1"/>
</dbReference>
<reference evidence="3" key="2">
    <citation type="submission" date="2025-08" db="UniProtKB">
        <authorList>
            <consortium name="Ensembl"/>
        </authorList>
    </citation>
    <scope>IDENTIFICATION</scope>
</reference>
<protein>
    <submittedName>
        <fullName evidence="3">Coiled-coil domain-containing protein 125-like</fullName>
    </submittedName>
</protein>
<dbReference type="InterPro" id="IPR034608">
    <property type="entry name" value="CCDC125"/>
</dbReference>
<evidence type="ECO:0000256" key="2">
    <source>
        <dbReference type="SAM" id="MobiDB-lite"/>
    </source>
</evidence>
<feature type="coiled-coil region" evidence="1">
    <location>
        <begin position="139"/>
        <end position="219"/>
    </location>
</feature>
<gene>
    <name evidence="3" type="primary">LOC114469156</name>
</gene>
<accession>A0A8C5EPB0</accession>
<dbReference type="Proteomes" id="UP000694680">
    <property type="component" value="Chromosome 9"/>
</dbReference>
<evidence type="ECO:0000256" key="1">
    <source>
        <dbReference type="SAM" id="Coils"/>
    </source>
</evidence>
<keyword evidence="1" id="KW-0175">Coiled coil</keyword>
<dbReference type="PANTHER" id="PTHR28616:SF1">
    <property type="entry name" value="COILED-COIL DOMAIN-CONTAINING PROTEIN 125"/>
    <property type="match status" value="1"/>
</dbReference>
<dbReference type="AlphaFoldDB" id="A0A8C5EPB0"/>
<dbReference type="GO" id="GO:0005737">
    <property type="term" value="C:cytoplasm"/>
    <property type="evidence" value="ECO:0007669"/>
    <property type="project" value="TreeGrafter"/>
</dbReference>
<evidence type="ECO:0000313" key="3">
    <source>
        <dbReference type="Ensembl" id="ENSGWIP00000024028.1"/>
    </source>
</evidence>